<gene>
    <name evidence="6" type="ORF">ACFSRY_09415</name>
</gene>
<evidence type="ECO:0000259" key="5">
    <source>
        <dbReference type="PROSITE" id="PS51123"/>
    </source>
</evidence>
<protein>
    <submittedName>
        <fullName evidence="6">OmpA family protein</fullName>
    </submittedName>
</protein>
<dbReference type="Proteomes" id="UP001597544">
    <property type="component" value="Unassembled WGS sequence"/>
</dbReference>
<dbReference type="Gene3D" id="3.30.1330.60">
    <property type="entry name" value="OmpA-like domain"/>
    <property type="match status" value="1"/>
</dbReference>
<reference evidence="7" key="1">
    <citation type="journal article" date="2019" name="Int. J. Syst. Evol. Microbiol.">
        <title>The Global Catalogue of Microorganisms (GCM) 10K type strain sequencing project: providing services to taxonomists for standard genome sequencing and annotation.</title>
        <authorList>
            <consortium name="The Broad Institute Genomics Platform"/>
            <consortium name="The Broad Institute Genome Sequencing Center for Infectious Disease"/>
            <person name="Wu L."/>
            <person name="Ma J."/>
        </authorList>
    </citation>
    <scope>NUCLEOTIDE SEQUENCE [LARGE SCALE GENOMIC DNA]</scope>
    <source>
        <strain evidence="7">KCTC 42498</strain>
    </source>
</reference>
<accession>A0ABW5IM61</accession>
<dbReference type="InterPro" id="IPR050330">
    <property type="entry name" value="Bact_OuterMem_StrucFunc"/>
</dbReference>
<evidence type="ECO:0000256" key="2">
    <source>
        <dbReference type="ARBA" id="ARBA00023136"/>
    </source>
</evidence>
<evidence type="ECO:0000256" key="4">
    <source>
        <dbReference type="PROSITE-ProRule" id="PRU00473"/>
    </source>
</evidence>
<dbReference type="RefSeq" id="WP_377505924.1">
    <property type="nucleotide sequence ID" value="NZ_JBHULU010000012.1"/>
</dbReference>
<dbReference type="PROSITE" id="PS51123">
    <property type="entry name" value="OMPA_2"/>
    <property type="match status" value="1"/>
</dbReference>
<dbReference type="PROSITE" id="PS51257">
    <property type="entry name" value="PROKAR_LIPOPROTEIN"/>
    <property type="match status" value="1"/>
</dbReference>
<keyword evidence="7" id="KW-1185">Reference proteome</keyword>
<evidence type="ECO:0000256" key="3">
    <source>
        <dbReference type="ARBA" id="ARBA00023237"/>
    </source>
</evidence>
<evidence type="ECO:0000313" key="7">
    <source>
        <dbReference type="Proteomes" id="UP001597544"/>
    </source>
</evidence>
<keyword evidence="2 4" id="KW-0472">Membrane</keyword>
<dbReference type="InterPro" id="IPR006664">
    <property type="entry name" value="OMP_bac"/>
</dbReference>
<comment type="subcellular location">
    <subcellularLocation>
        <location evidence="1">Cell outer membrane</location>
    </subcellularLocation>
</comment>
<organism evidence="6 7">
    <name type="scientific">Pontibacter locisalis</name>
    <dbReference type="NCBI Taxonomy" id="1719035"/>
    <lineage>
        <taxon>Bacteria</taxon>
        <taxon>Pseudomonadati</taxon>
        <taxon>Bacteroidota</taxon>
        <taxon>Cytophagia</taxon>
        <taxon>Cytophagales</taxon>
        <taxon>Hymenobacteraceae</taxon>
        <taxon>Pontibacter</taxon>
    </lineage>
</organism>
<feature type="domain" description="OmpA-like" evidence="5">
    <location>
        <begin position="88"/>
        <end position="208"/>
    </location>
</feature>
<dbReference type="InterPro" id="IPR036737">
    <property type="entry name" value="OmpA-like_sf"/>
</dbReference>
<dbReference type="EMBL" id="JBHULU010000012">
    <property type="protein sequence ID" value="MFD2514083.1"/>
    <property type="molecule type" value="Genomic_DNA"/>
</dbReference>
<dbReference type="Pfam" id="PF00691">
    <property type="entry name" value="OmpA"/>
    <property type="match status" value="1"/>
</dbReference>
<proteinExistence type="predicted"/>
<keyword evidence="3" id="KW-0998">Cell outer membrane</keyword>
<comment type="caution">
    <text evidence="6">The sequence shown here is derived from an EMBL/GenBank/DDBJ whole genome shotgun (WGS) entry which is preliminary data.</text>
</comment>
<dbReference type="InterPro" id="IPR006665">
    <property type="entry name" value="OmpA-like"/>
</dbReference>
<name>A0ABW5IM61_9BACT</name>
<dbReference type="PANTHER" id="PTHR30329">
    <property type="entry name" value="STATOR ELEMENT OF FLAGELLAR MOTOR COMPLEX"/>
    <property type="match status" value="1"/>
</dbReference>
<dbReference type="SUPFAM" id="SSF103088">
    <property type="entry name" value="OmpA-like"/>
    <property type="match status" value="1"/>
</dbReference>
<dbReference type="PANTHER" id="PTHR30329:SF21">
    <property type="entry name" value="LIPOPROTEIN YIAD-RELATED"/>
    <property type="match status" value="1"/>
</dbReference>
<dbReference type="CDD" id="cd07185">
    <property type="entry name" value="OmpA_C-like"/>
    <property type="match status" value="1"/>
</dbReference>
<evidence type="ECO:0000313" key="6">
    <source>
        <dbReference type="EMBL" id="MFD2514083.1"/>
    </source>
</evidence>
<dbReference type="PRINTS" id="PR01021">
    <property type="entry name" value="OMPADOMAIN"/>
</dbReference>
<evidence type="ECO:0000256" key="1">
    <source>
        <dbReference type="ARBA" id="ARBA00004442"/>
    </source>
</evidence>
<sequence length="211" mass="23448">MKKNLTLMVLATAGLLISCNEVKEDNVDSAAEVREIASEDTAVMYDEDAMMGGALEADEEEFKEVNFGAPVVQEPELEKEGIETRGDANFNMYIMDDLILFDTDKAEIRPSGEQKLQQMAKAIKEDFSDTTKIRVFGHADYRASIPYNRELSEARAKSVKEWLTTKGGIDGSRISIEPIGENPPVATNETARGRQLNRNAMVVVVAKDRQQ</sequence>